<keyword evidence="3" id="KW-1185">Reference proteome</keyword>
<evidence type="ECO:0000313" key="2">
    <source>
        <dbReference type="EMBL" id="WFM82789.1"/>
    </source>
</evidence>
<evidence type="ECO:0000313" key="3">
    <source>
        <dbReference type="Proteomes" id="UP001215216"/>
    </source>
</evidence>
<protein>
    <submittedName>
        <fullName evidence="2">Uncharacterized protein</fullName>
    </submittedName>
</protein>
<feature type="transmembrane region" description="Helical" evidence="1">
    <location>
        <begin position="128"/>
        <end position="160"/>
    </location>
</feature>
<keyword evidence="1" id="KW-0472">Membrane</keyword>
<organism evidence="2 3">
    <name type="scientific">Arcanobacterium canis</name>
    <dbReference type="NCBI Taxonomy" id="999183"/>
    <lineage>
        <taxon>Bacteria</taxon>
        <taxon>Bacillati</taxon>
        <taxon>Actinomycetota</taxon>
        <taxon>Actinomycetes</taxon>
        <taxon>Actinomycetales</taxon>
        <taxon>Actinomycetaceae</taxon>
        <taxon>Arcanobacterium</taxon>
    </lineage>
</organism>
<evidence type="ECO:0000256" key="1">
    <source>
        <dbReference type="SAM" id="Phobius"/>
    </source>
</evidence>
<gene>
    <name evidence="2" type="ORF">P7079_05115</name>
</gene>
<proteinExistence type="predicted"/>
<reference evidence="2 3" key="1">
    <citation type="submission" date="2023-03" db="EMBL/GenBank/DDBJ databases">
        <title>Complete genome of Arcanobacterium canis strain DSM 25104 isolated in 2010 from a canine otitis externa in Germany.</title>
        <authorList>
            <person name="Borowiak M."/>
            <person name="Kreitlow A."/>
            <person name="Malorny B."/>
            <person name="Laemmler C."/>
            <person name="Prenger-Berninghoff E."/>
            <person name="Ploetz M."/>
            <person name="Abdulmawjood A."/>
        </authorList>
    </citation>
    <scope>NUCLEOTIDE SEQUENCE [LARGE SCALE GENOMIC DNA]</scope>
    <source>
        <strain evidence="2 3">DSM 25104</strain>
    </source>
</reference>
<sequence>MVDWLKNFLANGPIIWVFLFLFFGASARAHATYLLGRFARRLTISADEAPHGWRANLWRFSHAPSVEHAMDFLRRRGWPAIPLGFLTVGFQTAIMFSAGVIGITWGFFTLTVIPGALMWATIYSTIGWAAWQAVILAVAANPIVLVASVLALVLVSYAIYRKCHN</sequence>
<dbReference type="Proteomes" id="UP001215216">
    <property type="component" value="Chromosome"/>
</dbReference>
<keyword evidence="1" id="KW-1133">Transmembrane helix</keyword>
<keyword evidence="1" id="KW-0812">Transmembrane</keyword>
<name>A0ABY8FW95_9ACTO</name>
<dbReference type="EMBL" id="CP121208">
    <property type="protein sequence ID" value="WFM82789.1"/>
    <property type="molecule type" value="Genomic_DNA"/>
</dbReference>
<feature type="transmembrane region" description="Helical" evidence="1">
    <location>
        <begin position="14"/>
        <end position="35"/>
    </location>
</feature>
<dbReference type="RefSeq" id="WP_278012215.1">
    <property type="nucleotide sequence ID" value="NZ_CP121208.1"/>
</dbReference>
<feature type="transmembrane region" description="Helical" evidence="1">
    <location>
        <begin position="83"/>
        <end position="108"/>
    </location>
</feature>
<accession>A0ABY8FW95</accession>